<gene>
    <name evidence="2" type="ordered locus">BBPR_0931</name>
</gene>
<dbReference type="Proteomes" id="UP000002312">
    <property type="component" value="Chromosome"/>
</dbReference>
<dbReference type="OrthoDB" id="9815928at2"/>
<proteinExistence type="predicted"/>
<organism evidence="2 3">
    <name type="scientific">Bifidobacterium bifidum (strain PRL2010)</name>
    <dbReference type="NCBI Taxonomy" id="702459"/>
    <lineage>
        <taxon>Bacteria</taxon>
        <taxon>Bacillati</taxon>
        <taxon>Actinomycetota</taxon>
        <taxon>Actinomycetes</taxon>
        <taxon>Bifidobacteriales</taxon>
        <taxon>Bifidobacteriaceae</taxon>
        <taxon>Bifidobacterium</taxon>
    </lineage>
</organism>
<dbReference type="Pfam" id="PF05257">
    <property type="entry name" value="CHAP"/>
    <property type="match status" value="1"/>
</dbReference>
<dbReference type="RefSeq" id="WP_013389887.1">
    <property type="nucleotide sequence ID" value="NC_014638.1"/>
</dbReference>
<evidence type="ECO:0000313" key="2">
    <source>
        <dbReference type="EMBL" id="ADP36008.1"/>
    </source>
</evidence>
<protein>
    <submittedName>
        <fullName evidence="2">Bacteriophage endolysin</fullName>
    </submittedName>
</protein>
<feature type="domain" description="Peptidase C51" evidence="1">
    <location>
        <begin position="44"/>
        <end position="124"/>
    </location>
</feature>
<dbReference type="EMBL" id="CP001840">
    <property type="protein sequence ID" value="ADP36008.1"/>
    <property type="molecule type" value="Genomic_DNA"/>
</dbReference>
<dbReference type="Gene3D" id="3.90.1720.10">
    <property type="entry name" value="endopeptidase domain like (from Nostoc punctiforme)"/>
    <property type="match status" value="1"/>
</dbReference>
<sequence>MATASEVLRIAAGEIGYSRWTDPQPGTKYGRWYAQSHGSYYGASGVPFCAMFVSWVMSRAGQAFPGLPAAYVPYVLSAGRSRAVSTRSAKPGDIVIFNWDGGVVDHIGFIEANHGSYIQTIEGNTNNGRVARRTRAWNTIAAILRPAYNGGATSSGGGTASSGGTGRLTVDGSCGPATIRRWQQVMGTSVDGIISGQYRPDGRTWGRPALVDSCVRYGGGGSNLIRAVQRKLNLTADGLLGPATIRALQKHLGVAQDSWFGPGTARALQSRLNTGRF</sequence>
<dbReference type="InterPro" id="IPR038765">
    <property type="entry name" value="Papain-like_cys_pep_sf"/>
</dbReference>
<dbReference type="PATRIC" id="fig|702459.3.peg.960"/>
<dbReference type="eggNOG" id="COG0791">
    <property type="taxonomic scope" value="Bacteria"/>
</dbReference>
<dbReference type="HOGENOM" id="CLU_996529_0_0_11"/>
<name>A0A0H3ECL3_BIFBP</name>
<dbReference type="InterPro" id="IPR007921">
    <property type="entry name" value="CHAP_dom"/>
</dbReference>
<dbReference type="AlphaFoldDB" id="A0A0H3ECL3"/>
<evidence type="ECO:0000313" key="3">
    <source>
        <dbReference type="Proteomes" id="UP000002312"/>
    </source>
</evidence>
<dbReference type="eggNOG" id="COG3409">
    <property type="taxonomic scope" value="Bacteria"/>
</dbReference>
<dbReference type="KEGG" id="bbp:BBPR_0931"/>
<evidence type="ECO:0000259" key="1">
    <source>
        <dbReference type="Pfam" id="PF05257"/>
    </source>
</evidence>
<reference evidence="2 3" key="1">
    <citation type="journal article" date="2010" name="Proc. Natl. Acad. Sci. U.S.A.">
        <title>Genome analysis of Bifidobacterium bifidum PRL2010 reveals metabolic pathways for host-derived glycan foraging.</title>
        <authorList>
            <person name="Turroni F."/>
            <person name="Bottacini F."/>
            <person name="Foroni E."/>
            <person name="Mulder I."/>
            <person name="Kim J.H."/>
            <person name="Zomer A."/>
            <person name="Sanchez B."/>
            <person name="Bidossi A."/>
            <person name="Ferrarini A."/>
            <person name="Giubellini V."/>
            <person name="Delledonne M."/>
            <person name="Henrissat B."/>
            <person name="Coutinho P."/>
            <person name="Oggioni M."/>
            <person name="Fitzgerald G.F."/>
            <person name="Mills D."/>
            <person name="Margolles A."/>
            <person name="Kelly D."/>
            <person name="van Sinderen D."/>
            <person name="Ventura M."/>
        </authorList>
    </citation>
    <scope>NUCLEOTIDE SEQUENCE [LARGE SCALE GENOMIC DNA]</scope>
    <source>
        <strain evidence="2 3">PRL2010</strain>
    </source>
</reference>
<dbReference type="SUPFAM" id="SSF54001">
    <property type="entry name" value="Cysteine proteinases"/>
    <property type="match status" value="1"/>
</dbReference>
<accession>A0A0H3ECL3</accession>